<dbReference type="AlphaFoldDB" id="A0A2A4G1J3"/>
<accession>A0A2A4G1J3</accession>
<feature type="signal peptide" evidence="1">
    <location>
        <begin position="1"/>
        <end position="19"/>
    </location>
</feature>
<dbReference type="RefSeq" id="WP_066961592.1">
    <property type="nucleotide sequence ID" value="NZ_CP023449.1"/>
</dbReference>
<comment type="caution">
    <text evidence="2">The sequence shown here is derived from an EMBL/GenBank/DDBJ whole genome shotgun (WGS) entry which is preliminary data.</text>
</comment>
<proteinExistence type="predicted"/>
<dbReference type="KEGG" id="rdi:CMV14_21240"/>
<protein>
    <submittedName>
        <fullName evidence="2">Uncharacterized protein</fullName>
    </submittedName>
</protein>
<evidence type="ECO:0000256" key="1">
    <source>
        <dbReference type="SAM" id="SignalP"/>
    </source>
</evidence>
<evidence type="ECO:0000313" key="3">
    <source>
        <dbReference type="Proteomes" id="UP000218934"/>
    </source>
</evidence>
<dbReference type="Proteomes" id="UP000218934">
    <property type="component" value="Unassembled WGS sequence"/>
</dbReference>
<sequence length="79" mass="8882">MQRFLLPVLIVLSATPAFAVSEQPRMPSERAASVDRLFPELEIEGDGWRGLLPIMLMNRDARLQPRSAGTEPRQTPPQQ</sequence>
<dbReference type="EMBL" id="NWUF01000002">
    <property type="protein sequence ID" value="PCE43889.1"/>
    <property type="molecule type" value="Genomic_DNA"/>
</dbReference>
<name>A0A2A4G1J3_9SPHN</name>
<evidence type="ECO:0000313" key="2">
    <source>
        <dbReference type="EMBL" id="PCE43889.1"/>
    </source>
</evidence>
<dbReference type="OrthoDB" id="7585623at2"/>
<keyword evidence="1" id="KW-0732">Signal</keyword>
<gene>
    <name evidence="2" type="ORF">COO09_02910</name>
</gene>
<organism evidence="2 3">
    <name type="scientific">Rhizorhabdus dicambivorans</name>
    <dbReference type="NCBI Taxonomy" id="1850238"/>
    <lineage>
        <taxon>Bacteria</taxon>
        <taxon>Pseudomonadati</taxon>
        <taxon>Pseudomonadota</taxon>
        <taxon>Alphaproteobacteria</taxon>
        <taxon>Sphingomonadales</taxon>
        <taxon>Sphingomonadaceae</taxon>
        <taxon>Rhizorhabdus</taxon>
    </lineage>
</organism>
<feature type="chain" id="PRO_5012042676" evidence="1">
    <location>
        <begin position="20"/>
        <end position="79"/>
    </location>
</feature>
<reference evidence="2 3" key="1">
    <citation type="submission" date="2017-09" db="EMBL/GenBank/DDBJ databases">
        <title>The Catabolism of 3,6-Dichlorosalicylic acid is Initiated by the Cytochrome P450 Monooxygenase DsmABC in Rhizorhabdus dicambivorans Ndbn-20.</title>
        <authorList>
            <person name="Na L."/>
        </authorList>
    </citation>
    <scope>NUCLEOTIDE SEQUENCE [LARGE SCALE GENOMIC DNA]</scope>
    <source>
        <strain evidence="2 3">Ndbn-20m</strain>
    </source>
</reference>
<keyword evidence="3" id="KW-1185">Reference proteome</keyword>